<organism evidence="11 12">
    <name type="scientific">Pseudodesulfovibrio mercurii</name>
    <dbReference type="NCBI Taxonomy" id="641491"/>
    <lineage>
        <taxon>Bacteria</taxon>
        <taxon>Pseudomonadati</taxon>
        <taxon>Thermodesulfobacteriota</taxon>
        <taxon>Desulfovibrionia</taxon>
        <taxon>Desulfovibrionales</taxon>
        <taxon>Desulfovibrionaceae</taxon>
    </lineage>
</organism>
<dbReference type="PANTHER" id="PTHR30572:SF4">
    <property type="entry name" value="ABC TRANSPORTER PERMEASE YTRF"/>
    <property type="match status" value="1"/>
</dbReference>
<evidence type="ECO:0000256" key="3">
    <source>
        <dbReference type="ARBA" id="ARBA00022692"/>
    </source>
</evidence>
<reference evidence="11 12" key="1">
    <citation type="journal article" date="2011" name="J. Bacteriol.">
        <title>Genome sequence of the mercury-methylating strain Desulfovibrio desulfuricans ND132.</title>
        <authorList>
            <person name="Brown S.D."/>
            <person name="Gilmour C.C."/>
            <person name="Kucken A.M."/>
            <person name="Wall J.D."/>
            <person name="Elias D.A."/>
            <person name="Brandt C.C."/>
            <person name="Podar M."/>
            <person name="Chertkov O."/>
            <person name="Held B."/>
            <person name="Bruce D.C."/>
            <person name="Detter J.C."/>
            <person name="Tapia R."/>
            <person name="Han C.S."/>
            <person name="Goodwin L.A."/>
            <person name="Cheng J.F."/>
            <person name="Pitluck S."/>
            <person name="Woyke T."/>
            <person name="Mikhailova N."/>
            <person name="Ivanova N.N."/>
            <person name="Han J."/>
            <person name="Lucas S."/>
            <person name="Lapidus A.L."/>
            <person name="Land M.L."/>
            <person name="Hauser L.J."/>
            <person name="Palumbo A.V."/>
        </authorList>
    </citation>
    <scope>NUCLEOTIDE SEQUENCE [LARGE SCALE GENOMIC DNA]</scope>
    <source>
        <strain evidence="11 12">ND132</strain>
    </source>
</reference>
<keyword evidence="3 8" id="KW-0812">Transmembrane</keyword>
<keyword evidence="2" id="KW-1003">Cell membrane</keyword>
<dbReference type="EMBL" id="CP003220">
    <property type="protein sequence ID" value="EGB14992.1"/>
    <property type="molecule type" value="Genomic_DNA"/>
</dbReference>
<dbReference type="InterPro" id="IPR050250">
    <property type="entry name" value="Macrolide_Exporter_MacB"/>
</dbReference>
<keyword evidence="4 8" id="KW-1133">Transmembrane helix</keyword>
<dbReference type="SMR" id="F0JFZ6"/>
<name>F0JFZ6_9BACT</name>
<evidence type="ECO:0000256" key="2">
    <source>
        <dbReference type="ARBA" id="ARBA00022475"/>
    </source>
</evidence>
<feature type="domain" description="MacB-like periplasmic core" evidence="10">
    <location>
        <begin position="52"/>
        <end position="275"/>
    </location>
</feature>
<evidence type="ECO:0000256" key="1">
    <source>
        <dbReference type="ARBA" id="ARBA00004651"/>
    </source>
</evidence>
<proteinExistence type="inferred from homology"/>
<sequence length="438" mass="47163">MGVRGKGREGTLSKGFPLSPSPAAGGDTRMMRTVGRVVSMGLEAVWAFKLRSVFVVLGVAFGIASLTLIVTAVDGANRMAVEMVDMFGPDAALVFGGNFQKRAVGMRTLTLSREDADRIRDSLPGAYQVLPMRAKSGQTVRAGSRSYQDVTIVGTTQDYSKAWNWPLSEGRDLSAEDERIGAKVALLGDTPSRELFGDESPVGRVLYVSGIPFQVVGKLSYRGVTSGGGGDVDNRIIIPLSTLVQRYNMDRKYFRALRVKFVEPDYMAAHTENLRSLLRHLHHLNPEDDDDFSILTADEVLKFLAFFKGGLTLFLGVTAGIAVLVGGFVLANLFSISVSERAEEIGLKKAMGARNSAIMLQFLVEACALTLLGGVLGLFLGLGLGQFLSRLDILTIKFSWKAFFMALAGSQAVGLVFGLKPARQAASLDPIQALRGEG</sequence>
<evidence type="ECO:0000256" key="4">
    <source>
        <dbReference type="ARBA" id="ARBA00022989"/>
    </source>
</evidence>
<evidence type="ECO:0000313" key="11">
    <source>
        <dbReference type="EMBL" id="EGB14992.1"/>
    </source>
</evidence>
<protein>
    <recommendedName>
        <fullName evidence="13">FtsX-like permease family protein</fullName>
    </recommendedName>
</protein>
<comment type="subcellular location">
    <subcellularLocation>
        <location evidence="1">Cell membrane</location>
        <topology evidence="1">Multi-pass membrane protein</topology>
    </subcellularLocation>
</comment>
<feature type="domain" description="ABC3 transporter permease C-terminal" evidence="9">
    <location>
        <begin position="318"/>
        <end position="430"/>
    </location>
</feature>
<feature type="compositionally biased region" description="Basic and acidic residues" evidence="7">
    <location>
        <begin position="1"/>
        <end position="11"/>
    </location>
</feature>
<evidence type="ECO:0000256" key="5">
    <source>
        <dbReference type="ARBA" id="ARBA00023136"/>
    </source>
</evidence>
<evidence type="ECO:0000256" key="8">
    <source>
        <dbReference type="SAM" id="Phobius"/>
    </source>
</evidence>
<dbReference type="Pfam" id="PF02687">
    <property type="entry name" value="FtsX"/>
    <property type="match status" value="1"/>
</dbReference>
<evidence type="ECO:0000256" key="7">
    <source>
        <dbReference type="SAM" id="MobiDB-lite"/>
    </source>
</evidence>
<keyword evidence="12" id="KW-1185">Reference proteome</keyword>
<dbReference type="KEGG" id="ddn:DND132_1786"/>
<dbReference type="Proteomes" id="UP000007845">
    <property type="component" value="Chromosome"/>
</dbReference>
<gene>
    <name evidence="11" type="ORF">DND132_1786</name>
</gene>
<dbReference type="STRING" id="641491.DND132_1786"/>
<accession>F0JFZ6</accession>
<dbReference type="GO" id="GO:0005886">
    <property type="term" value="C:plasma membrane"/>
    <property type="evidence" value="ECO:0007669"/>
    <property type="project" value="UniProtKB-SubCell"/>
</dbReference>
<feature type="region of interest" description="Disordered" evidence="7">
    <location>
        <begin position="1"/>
        <end position="24"/>
    </location>
</feature>
<comment type="similarity">
    <text evidence="6">Belongs to the ABC-4 integral membrane protein family.</text>
</comment>
<feature type="transmembrane region" description="Helical" evidence="8">
    <location>
        <begin position="402"/>
        <end position="419"/>
    </location>
</feature>
<evidence type="ECO:0000313" key="12">
    <source>
        <dbReference type="Proteomes" id="UP000007845"/>
    </source>
</evidence>
<feature type="transmembrane region" description="Helical" evidence="8">
    <location>
        <begin position="358"/>
        <end position="382"/>
    </location>
</feature>
<dbReference type="GO" id="GO:0022857">
    <property type="term" value="F:transmembrane transporter activity"/>
    <property type="evidence" value="ECO:0007669"/>
    <property type="project" value="TreeGrafter"/>
</dbReference>
<dbReference type="InterPro" id="IPR003838">
    <property type="entry name" value="ABC3_permease_C"/>
</dbReference>
<feature type="transmembrane region" description="Helical" evidence="8">
    <location>
        <begin position="52"/>
        <end position="73"/>
    </location>
</feature>
<evidence type="ECO:0000259" key="10">
    <source>
        <dbReference type="Pfam" id="PF12704"/>
    </source>
</evidence>
<dbReference type="AlphaFoldDB" id="F0JFZ6"/>
<dbReference type="PANTHER" id="PTHR30572">
    <property type="entry name" value="MEMBRANE COMPONENT OF TRANSPORTER-RELATED"/>
    <property type="match status" value="1"/>
</dbReference>
<evidence type="ECO:0000256" key="6">
    <source>
        <dbReference type="ARBA" id="ARBA00038076"/>
    </source>
</evidence>
<dbReference type="Pfam" id="PF12704">
    <property type="entry name" value="MacB_PCD"/>
    <property type="match status" value="1"/>
</dbReference>
<dbReference type="eggNOG" id="COG0577">
    <property type="taxonomic scope" value="Bacteria"/>
</dbReference>
<evidence type="ECO:0008006" key="13">
    <source>
        <dbReference type="Google" id="ProtNLM"/>
    </source>
</evidence>
<keyword evidence="5 8" id="KW-0472">Membrane</keyword>
<dbReference type="InterPro" id="IPR025857">
    <property type="entry name" value="MacB_PCD"/>
</dbReference>
<evidence type="ECO:0000259" key="9">
    <source>
        <dbReference type="Pfam" id="PF02687"/>
    </source>
</evidence>
<dbReference type="HOGENOM" id="CLU_000604_8_0_7"/>
<feature type="transmembrane region" description="Helical" evidence="8">
    <location>
        <begin position="311"/>
        <end position="338"/>
    </location>
</feature>